<keyword evidence="2" id="KW-0472">Membrane</keyword>
<evidence type="ECO:0000313" key="5">
    <source>
        <dbReference type="Proteomes" id="UP000053424"/>
    </source>
</evidence>
<dbReference type="Pfam" id="PF08508">
    <property type="entry name" value="DUF1746"/>
    <property type="match status" value="1"/>
</dbReference>
<feature type="compositionally biased region" description="Pro residues" evidence="1">
    <location>
        <begin position="195"/>
        <end position="213"/>
    </location>
</feature>
<dbReference type="PANTHER" id="PTHR39405:SF1">
    <property type="entry name" value="DSC E3 UBIQUITIN LIGASE COMPLEX SUBUNIT 4"/>
    <property type="match status" value="1"/>
</dbReference>
<feature type="domain" description="DUF1746" evidence="3">
    <location>
        <begin position="15"/>
        <end position="117"/>
    </location>
</feature>
<dbReference type="InterPro" id="IPR038967">
    <property type="entry name" value="Dsc4-like"/>
</dbReference>
<dbReference type="InterPro" id="IPR013715">
    <property type="entry name" value="DUF1746"/>
</dbReference>
<dbReference type="OrthoDB" id="5428737at2759"/>
<dbReference type="GO" id="GO:0005783">
    <property type="term" value="C:endoplasmic reticulum"/>
    <property type="evidence" value="ECO:0007669"/>
    <property type="project" value="TreeGrafter"/>
</dbReference>
<feature type="transmembrane region" description="Helical" evidence="2">
    <location>
        <begin position="104"/>
        <end position="123"/>
    </location>
</feature>
<name>A0A0C3BTS9_HEBCY</name>
<dbReference type="HOGENOM" id="CLU_094671_0_0_1"/>
<evidence type="ECO:0000256" key="2">
    <source>
        <dbReference type="SAM" id="Phobius"/>
    </source>
</evidence>
<dbReference type="STRING" id="686832.A0A0C3BTS9"/>
<reference evidence="5" key="2">
    <citation type="submission" date="2015-01" db="EMBL/GenBank/DDBJ databases">
        <title>Evolutionary Origins and Diversification of the Mycorrhizal Mutualists.</title>
        <authorList>
            <consortium name="DOE Joint Genome Institute"/>
            <consortium name="Mycorrhizal Genomics Consortium"/>
            <person name="Kohler A."/>
            <person name="Kuo A."/>
            <person name="Nagy L.G."/>
            <person name="Floudas D."/>
            <person name="Copeland A."/>
            <person name="Barry K.W."/>
            <person name="Cichocki N."/>
            <person name="Veneault-Fourrey C."/>
            <person name="LaButti K."/>
            <person name="Lindquist E.A."/>
            <person name="Lipzen A."/>
            <person name="Lundell T."/>
            <person name="Morin E."/>
            <person name="Murat C."/>
            <person name="Riley R."/>
            <person name="Ohm R."/>
            <person name="Sun H."/>
            <person name="Tunlid A."/>
            <person name="Henrissat B."/>
            <person name="Grigoriev I.V."/>
            <person name="Hibbett D.S."/>
            <person name="Martin F."/>
        </authorList>
    </citation>
    <scope>NUCLEOTIDE SEQUENCE [LARGE SCALE GENOMIC DNA]</scope>
    <source>
        <strain evidence="5">h7</strain>
    </source>
</reference>
<organism evidence="4 5">
    <name type="scientific">Hebeloma cylindrosporum</name>
    <dbReference type="NCBI Taxonomy" id="76867"/>
    <lineage>
        <taxon>Eukaryota</taxon>
        <taxon>Fungi</taxon>
        <taxon>Dikarya</taxon>
        <taxon>Basidiomycota</taxon>
        <taxon>Agaricomycotina</taxon>
        <taxon>Agaricomycetes</taxon>
        <taxon>Agaricomycetidae</taxon>
        <taxon>Agaricales</taxon>
        <taxon>Agaricineae</taxon>
        <taxon>Hymenogastraceae</taxon>
        <taxon>Hebeloma</taxon>
    </lineage>
</organism>
<accession>A0A0C3BTS9</accession>
<gene>
    <name evidence="4" type="ORF">M413DRAFT_446226</name>
</gene>
<protein>
    <recommendedName>
        <fullName evidence="3">DUF1746 domain-containing protein</fullName>
    </recommendedName>
</protein>
<dbReference type="PANTHER" id="PTHR39405">
    <property type="entry name" value="DSC E3 UBIQUITIN LIGASE COMPLEX SUBUNIT 4"/>
    <property type="match status" value="1"/>
</dbReference>
<feature type="transmembrane region" description="Helical" evidence="2">
    <location>
        <begin position="20"/>
        <end position="38"/>
    </location>
</feature>
<dbReference type="GO" id="GO:0032933">
    <property type="term" value="P:SREBP signaling pathway"/>
    <property type="evidence" value="ECO:0007669"/>
    <property type="project" value="InterPro"/>
</dbReference>
<dbReference type="Proteomes" id="UP000053424">
    <property type="component" value="Unassembled WGS sequence"/>
</dbReference>
<keyword evidence="2" id="KW-1133">Transmembrane helix</keyword>
<keyword evidence="5" id="KW-1185">Reference proteome</keyword>
<reference evidence="4 5" key="1">
    <citation type="submission" date="2014-04" db="EMBL/GenBank/DDBJ databases">
        <authorList>
            <consortium name="DOE Joint Genome Institute"/>
            <person name="Kuo A."/>
            <person name="Gay G."/>
            <person name="Dore J."/>
            <person name="Kohler A."/>
            <person name="Nagy L.G."/>
            <person name="Floudas D."/>
            <person name="Copeland A."/>
            <person name="Barry K.W."/>
            <person name="Cichocki N."/>
            <person name="Veneault-Fourrey C."/>
            <person name="LaButti K."/>
            <person name="Lindquist E.A."/>
            <person name="Lipzen A."/>
            <person name="Lundell T."/>
            <person name="Morin E."/>
            <person name="Murat C."/>
            <person name="Sun H."/>
            <person name="Tunlid A."/>
            <person name="Henrissat B."/>
            <person name="Grigoriev I.V."/>
            <person name="Hibbett D.S."/>
            <person name="Martin F."/>
            <person name="Nordberg H.P."/>
            <person name="Cantor M.N."/>
            <person name="Hua S.X."/>
        </authorList>
    </citation>
    <scope>NUCLEOTIDE SEQUENCE [LARGE SCALE GENOMIC DNA]</scope>
    <source>
        <strain evidence="5">h7</strain>
    </source>
</reference>
<dbReference type="GO" id="GO:0044695">
    <property type="term" value="C:Dsc E3 ubiquitin ligase complex"/>
    <property type="evidence" value="ECO:0007669"/>
    <property type="project" value="InterPro"/>
</dbReference>
<sequence length="254" mass="29111">MHKRFHAQRQHIVHSLDTLLYQLHTLSFFLSPSIWIYIVRILSQFQYSKPRELDPSRSLRFFYSMVLLFNLPSLWKHFARGEVGGRVIILDFIGMSYTPSRTQLLLLDIFIIFLQFLLTTIAYEASVYYASEEVDPKDMLLPEMPRTLSIPFFQSQLRTPETQSPQPKTYKLEAYNSPLVLDLRLNSIMTHLRHPPSPPPRPTDPDPILPFPNATPWPLPGMAMLMRVSRQMQDAGRGQGLVATGGARMGGTPG</sequence>
<dbReference type="AlphaFoldDB" id="A0A0C3BTS9"/>
<evidence type="ECO:0000313" key="4">
    <source>
        <dbReference type="EMBL" id="KIM40070.1"/>
    </source>
</evidence>
<proteinExistence type="predicted"/>
<keyword evidence="2" id="KW-0812">Transmembrane</keyword>
<feature type="region of interest" description="Disordered" evidence="1">
    <location>
        <begin position="191"/>
        <end position="213"/>
    </location>
</feature>
<dbReference type="EMBL" id="KN831783">
    <property type="protein sequence ID" value="KIM40070.1"/>
    <property type="molecule type" value="Genomic_DNA"/>
</dbReference>
<evidence type="ECO:0000259" key="3">
    <source>
        <dbReference type="Pfam" id="PF08508"/>
    </source>
</evidence>
<evidence type="ECO:0000256" key="1">
    <source>
        <dbReference type="SAM" id="MobiDB-lite"/>
    </source>
</evidence>